<protein>
    <recommendedName>
        <fullName evidence="1">TIR domain-containing protein</fullName>
    </recommendedName>
</protein>
<dbReference type="Pfam" id="PF13676">
    <property type="entry name" value="TIR_2"/>
    <property type="match status" value="1"/>
</dbReference>
<reference evidence="2 3" key="1">
    <citation type="journal article" date="2018" name="Gigascience">
        <title>Genomes of trombidid mites reveal novel predicted allergens and laterally-transferred genes associated with secondary metabolism.</title>
        <authorList>
            <person name="Dong X."/>
            <person name="Chaisiri K."/>
            <person name="Xia D."/>
            <person name="Armstrong S.D."/>
            <person name="Fang Y."/>
            <person name="Donnelly M.J."/>
            <person name="Kadowaki T."/>
            <person name="McGarry J.W."/>
            <person name="Darby A.C."/>
            <person name="Makepeace B.L."/>
        </authorList>
    </citation>
    <scope>NUCLEOTIDE SEQUENCE [LARGE SCALE GENOMIC DNA]</scope>
    <source>
        <strain evidence="2">UoL-UT</strain>
    </source>
</reference>
<dbReference type="OrthoDB" id="10062307at2759"/>
<feature type="domain" description="TIR" evidence="1">
    <location>
        <begin position="1"/>
        <end position="75"/>
    </location>
</feature>
<name>A0A443S6B6_9ACAR</name>
<evidence type="ECO:0000313" key="2">
    <source>
        <dbReference type="EMBL" id="RWS23080.1"/>
    </source>
</evidence>
<accession>A0A443S6B6</accession>
<proteinExistence type="predicted"/>
<dbReference type="Gene3D" id="3.40.50.10140">
    <property type="entry name" value="Toll/interleukin-1 receptor homology (TIR) domain"/>
    <property type="match status" value="1"/>
</dbReference>
<dbReference type="EMBL" id="NCKV01007178">
    <property type="protein sequence ID" value="RWS23080.1"/>
    <property type="molecule type" value="Genomic_DNA"/>
</dbReference>
<keyword evidence="3" id="KW-1185">Reference proteome</keyword>
<organism evidence="2 3">
    <name type="scientific">Leptotrombidium deliense</name>
    <dbReference type="NCBI Taxonomy" id="299467"/>
    <lineage>
        <taxon>Eukaryota</taxon>
        <taxon>Metazoa</taxon>
        <taxon>Ecdysozoa</taxon>
        <taxon>Arthropoda</taxon>
        <taxon>Chelicerata</taxon>
        <taxon>Arachnida</taxon>
        <taxon>Acari</taxon>
        <taxon>Acariformes</taxon>
        <taxon>Trombidiformes</taxon>
        <taxon>Prostigmata</taxon>
        <taxon>Anystina</taxon>
        <taxon>Parasitengona</taxon>
        <taxon>Trombiculoidea</taxon>
        <taxon>Trombiculidae</taxon>
        <taxon>Leptotrombidium</taxon>
    </lineage>
</organism>
<dbReference type="AlphaFoldDB" id="A0A443S6B6"/>
<dbReference type="InterPro" id="IPR035897">
    <property type="entry name" value="Toll_tir_struct_dom_sf"/>
</dbReference>
<sequence>MISYARQEAAQHALVLKRELLSFGFTVYVDVDEIRTGTDWQDALNEAVSCCHVFVPLVTPLYGKTQWTNREISYINP</sequence>
<dbReference type="Proteomes" id="UP000288716">
    <property type="component" value="Unassembled WGS sequence"/>
</dbReference>
<dbReference type="SUPFAM" id="SSF52200">
    <property type="entry name" value="Toll/Interleukin receptor TIR domain"/>
    <property type="match status" value="1"/>
</dbReference>
<dbReference type="GO" id="GO:0007165">
    <property type="term" value="P:signal transduction"/>
    <property type="evidence" value="ECO:0007669"/>
    <property type="project" value="InterPro"/>
</dbReference>
<comment type="caution">
    <text evidence="2">The sequence shown here is derived from an EMBL/GenBank/DDBJ whole genome shotgun (WGS) entry which is preliminary data.</text>
</comment>
<dbReference type="VEuPathDB" id="VectorBase:LDEU008960"/>
<gene>
    <name evidence="2" type="ORF">B4U80_13962</name>
</gene>
<evidence type="ECO:0000259" key="1">
    <source>
        <dbReference type="Pfam" id="PF13676"/>
    </source>
</evidence>
<evidence type="ECO:0000313" key="3">
    <source>
        <dbReference type="Proteomes" id="UP000288716"/>
    </source>
</evidence>
<dbReference type="InterPro" id="IPR000157">
    <property type="entry name" value="TIR_dom"/>
</dbReference>